<evidence type="ECO:0000313" key="9">
    <source>
        <dbReference type="EMBL" id="XDQ15634.1"/>
    </source>
</evidence>
<feature type="region of interest" description="Disordered" evidence="7">
    <location>
        <begin position="280"/>
        <end position="319"/>
    </location>
</feature>
<evidence type="ECO:0000256" key="6">
    <source>
        <dbReference type="PROSITE-ProRule" id="PRU01091"/>
    </source>
</evidence>
<dbReference type="CDD" id="cd15831">
    <property type="entry name" value="BTAD"/>
    <property type="match status" value="1"/>
</dbReference>
<evidence type="ECO:0000256" key="2">
    <source>
        <dbReference type="ARBA" id="ARBA00023012"/>
    </source>
</evidence>
<dbReference type="InterPro" id="IPR027417">
    <property type="entry name" value="P-loop_NTPase"/>
</dbReference>
<reference evidence="9" key="1">
    <citation type="submission" date="2024-07" db="EMBL/GenBank/DDBJ databases">
        <authorList>
            <person name="Yu S.T."/>
        </authorList>
    </citation>
    <scope>NUCLEOTIDE SEQUENCE</scope>
    <source>
        <strain evidence="9">R11</strain>
    </source>
</reference>
<gene>
    <name evidence="9" type="ORF">AB5J55_41340</name>
</gene>
<dbReference type="InterPro" id="IPR041664">
    <property type="entry name" value="AAA_16"/>
</dbReference>
<keyword evidence="3" id="KW-0805">Transcription regulation</keyword>
<dbReference type="SUPFAM" id="SSF52540">
    <property type="entry name" value="P-loop containing nucleoside triphosphate hydrolases"/>
    <property type="match status" value="1"/>
</dbReference>
<feature type="domain" description="OmpR/PhoB-type" evidence="8">
    <location>
        <begin position="1"/>
        <end position="94"/>
    </location>
</feature>
<dbReference type="InterPro" id="IPR005158">
    <property type="entry name" value="BTAD"/>
</dbReference>
<evidence type="ECO:0000256" key="3">
    <source>
        <dbReference type="ARBA" id="ARBA00023015"/>
    </source>
</evidence>
<dbReference type="SUPFAM" id="SSF46894">
    <property type="entry name" value="C-terminal effector domain of the bipartite response regulators"/>
    <property type="match status" value="1"/>
</dbReference>
<organism evidence="9">
    <name type="scientific">Streptomyces sp. R11</name>
    <dbReference type="NCBI Taxonomy" id="3238625"/>
    <lineage>
        <taxon>Bacteria</taxon>
        <taxon>Bacillati</taxon>
        <taxon>Actinomycetota</taxon>
        <taxon>Actinomycetes</taxon>
        <taxon>Kitasatosporales</taxon>
        <taxon>Streptomycetaceae</taxon>
        <taxon>Streptomyces</taxon>
    </lineage>
</organism>
<protein>
    <submittedName>
        <fullName evidence="9">BTAD domain-containing putative transcriptional regulator</fullName>
    </submittedName>
</protein>
<keyword evidence="5" id="KW-0804">Transcription</keyword>
<dbReference type="Pfam" id="PF03704">
    <property type="entry name" value="BTAD"/>
    <property type="match status" value="1"/>
</dbReference>
<dbReference type="PROSITE" id="PS51755">
    <property type="entry name" value="OMPR_PHOB"/>
    <property type="match status" value="1"/>
</dbReference>
<dbReference type="AlphaFoldDB" id="A0AB39NES3"/>
<dbReference type="RefSeq" id="WP_369275564.1">
    <property type="nucleotide sequence ID" value="NZ_CP163432.1"/>
</dbReference>
<keyword evidence="4 6" id="KW-0238">DNA-binding</keyword>
<name>A0AB39NES3_9ACTN</name>
<dbReference type="PANTHER" id="PTHR35807:SF1">
    <property type="entry name" value="TRANSCRIPTIONAL REGULATOR REDD"/>
    <property type="match status" value="1"/>
</dbReference>
<dbReference type="GO" id="GO:0006355">
    <property type="term" value="P:regulation of DNA-templated transcription"/>
    <property type="evidence" value="ECO:0007669"/>
    <property type="project" value="InterPro"/>
</dbReference>
<evidence type="ECO:0000256" key="1">
    <source>
        <dbReference type="ARBA" id="ARBA00005820"/>
    </source>
</evidence>
<comment type="similarity">
    <text evidence="1">Belongs to the AfsR/DnrI/RedD regulatory family.</text>
</comment>
<evidence type="ECO:0000259" key="8">
    <source>
        <dbReference type="PROSITE" id="PS51755"/>
    </source>
</evidence>
<dbReference type="Gene3D" id="1.10.10.10">
    <property type="entry name" value="Winged helix-like DNA-binding domain superfamily/Winged helix DNA-binding domain"/>
    <property type="match status" value="1"/>
</dbReference>
<dbReference type="PANTHER" id="PTHR35807">
    <property type="entry name" value="TRANSCRIPTIONAL REGULATOR REDD-RELATED"/>
    <property type="match status" value="1"/>
</dbReference>
<accession>A0AB39NES3</accession>
<dbReference type="EMBL" id="CP163432">
    <property type="protein sequence ID" value="XDQ15634.1"/>
    <property type="molecule type" value="Genomic_DNA"/>
</dbReference>
<dbReference type="InterPro" id="IPR036388">
    <property type="entry name" value="WH-like_DNA-bd_sf"/>
</dbReference>
<evidence type="ECO:0000256" key="5">
    <source>
        <dbReference type="ARBA" id="ARBA00023163"/>
    </source>
</evidence>
<dbReference type="InterPro" id="IPR016032">
    <property type="entry name" value="Sig_transdc_resp-reg_C-effctor"/>
</dbReference>
<dbReference type="InterPro" id="IPR011990">
    <property type="entry name" value="TPR-like_helical_dom_sf"/>
</dbReference>
<feature type="DNA-binding region" description="OmpR/PhoB-type" evidence="6">
    <location>
        <begin position="1"/>
        <end position="94"/>
    </location>
</feature>
<dbReference type="Pfam" id="PF13191">
    <property type="entry name" value="AAA_16"/>
    <property type="match status" value="1"/>
</dbReference>
<dbReference type="InterPro" id="IPR051677">
    <property type="entry name" value="AfsR-DnrI-RedD_regulator"/>
</dbReference>
<dbReference type="SUPFAM" id="SSF48452">
    <property type="entry name" value="TPR-like"/>
    <property type="match status" value="1"/>
</dbReference>
<evidence type="ECO:0000256" key="4">
    <source>
        <dbReference type="ARBA" id="ARBA00023125"/>
    </source>
</evidence>
<dbReference type="SMART" id="SM00382">
    <property type="entry name" value="AAA"/>
    <property type="match status" value="1"/>
</dbReference>
<dbReference type="Gene3D" id="1.25.40.10">
    <property type="entry name" value="Tetratricopeptide repeat domain"/>
    <property type="match status" value="1"/>
</dbReference>
<dbReference type="Gene3D" id="3.40.50.300">
    <property type="entry name" value="P-loop containing nucleotide triphosphate hydrolases"/>
    <property type="match status" value="1"/>
</dbReference>
<keyword evidence="2" id="KW-0902">Two-component regulatory system</keyword>
<dbReference type="SMART" id="SM00862">
    <property type="entry name" value="Trans_reg_C"/>
    <property type="match status" value="1"/>
</dbReference>
<dbReference type="InterPro" id="IPR001867">
    <property type="entry name" value="OmpR/PhoB-type_DNA-bd"/>
</dbReference>
<dbReference type="GO" id="GO:0000160">
    <property type="term" value="P:phosphorelay signal transduction system"/>
    <property type="evidence" value="ECO:0007669"/>
    <property type="project" value="UniProtKB-KW"/>
</dbReference>
<dbReference type="InterPro" id="IPR003593">
    <property type="entry name" value="AAA+_ATPase"/>
</dbReference>
<feature type="compositionally biased region" description="Low complexity" evidence="7">
    <location>
        <begin position="280"/>
        <end position="304"/>
    </location>
</feature>
<evidence type="ECO:0000256" key="7">
    <source>
        <dbReference type="SAM" id="MobiDB-lite"/>
    </source>
</evidence>
<dbReference type="GO" id="GO:0003677">
    <property type="term" value="F:DNA binding"/>
    <property type="evidence" value="ECO:0007669"/>
    <property type="project" value="UniProtKB-UniRule"/>
</dbReference>
<sequence>MRFQLLGLLSITDGEHAAVLQPSKPTNLLAALLIHSGAVVSTDYLLRAVWDTEPPATARAALQSCVLRLRRIFAKYGIANDTIEAVPGGYRMRMDRETLDLVRFRSLVQSADSARDAETESYVLREALALWQGPVLANVSSHMLHRDEAPRLSEERLRALERLCDIELARGRCREVLTDVWDAARRHPERERFAEQLIEALYRTGRQTEALVEIRAVKERLKEEFGIDPGAPLQRLEMAILRGEELDTTPGLKVLPAIGARTSSRPAALPAGVARADLPSQAPAQTPAQEQAPDPAALPPAASTAHDRAPDPAPDPTYALAADTTRSLPATTPAPTVTTVPSLAPVPCFTGRATQLAAIQRALTADHPRTGLVVISGAPGIGKSALALQAAHLVQDAFPGGCFTLTMTDPDGSALSTAEALGRLPSPSRPGRRLLVLDDVSSAGRIRPLLPSPADGAAVVTSRRGLAGLVATHGGVVHRLDTLDEQESHDLLVATLGAERVGQEPDAARELARICGHFPLSLRIAAARLLTRPGLGIADCASWLAQDLPARLSLADEPLMSVPQVFEAALGRLDPDLREAFLRLAAQFEGGGNPDSPPPDEVLEQLADAGFVEEGPPKPYRIHELLRIYARQLAAPARTPG</sequence>
<dbReference type="SMART" id="SM01043">
    <property type="entry name" value="BTAD"/>
    <property type="match status" value="1"/>
</dbReference>
<dbReference type="Pfam" id="PF00486">
    <property type="entry name" value="Trans_reg_C"/>
    <property type="match status" value="1"/>
</dbReference>
<proteinExistence type="inferred from homology"/>